<evidence type="ECO:0000259" key="7">
    <source>
        <dbReference type="Pfam" id="PF00892"/>
    </source>
</evidence>
<sequence length="317" mass="32943">MPPPTGQDTARAVAALLVVQLLFGTHYSAAREITAYLDPIAWTLIRQCGGALLLVGAALVLRKAWPRRGWGLLAVLGLLGVVLNQLLFNAGIQRSTAVHGALVMATVPAQTLALGVLFGQESLTRRKLASVALGVVGIAALFGVDQLAVGTGAWLRTRDGALAARFSDTVLCGDLLILGNAAAYSLFLALSKRVSESTDPLTLSAAIYACSLPMIAVVGLPALVAVDLAAVPGHVWLLGALVIVGPTAVAYILSLYALRRLPTSLVGLFINVQFIIAAATAALWHGERLDDRTVLAAAAVLLGLSLRFVPERGAPPS</sequence>
<dbReference type="Proteomes" id="UP001221686">
    <property type="component" value="Unassembled WGS sequence"/>
</dbReference>
<feature type="transmembrane region" description="Helical" evidence="6">
    <location>
        <begin position="175"/>
        <end position="191"/>
    </location>
</feature>
<dbReference type="InterPro" id="IPR050638">
    <property type="entry name" value="AA-Vitamin_Transporters"/>
</dbReference>
<feature type="transmembrane region" description="Helical" evidence="6">
    <location>
        <begin position="131"/>
        <end position="155"/>
    </location>
</feature>
<dbReference type="PANTHER" id="PTHR32322:SF2">
    <property type="entry name" value="EAMA DOMAIN-CONTAINING PROTEIN"/>
    <property type="match status" value="1"/>
</dbReference>
<dbReference type="Pfam" id="PF00892">
    <property type="entry name" value="EamA"/>
    <property type="match status" value="2"/>
</dbReference>
<keyword evidence="4 6" id="KW-1133">Transmembrane helix</keyword>
<protein>
    <submittedName>
        <fullName evidence="8">DMT family transporter</fullName>
    </submittedName>
</protein>
<evidence type="ECO:0000256" key="5">
    <source>
        <dbReference type="ARBA" id="ARBA00023136"/>
    </source>
</evidence>
<comment type="caution">
    <text evidence="8">The sequence shown here is derived from an EMBL/GenBank/DDBJ whole genome shotgun (WGS) entry which is preliminary data.</text>
</comment>
<reference evidence="8 9" key="1">
    <citation type="submission" date="2022-11" db="EMBL/GenBank/DDBJ databases">
        <title>Minimal conservation of predation-associated metabolite biosynthetic gene clusters underscores biosynthetic potential of Myxococcota including descriptions for ten novel species: Archangium lansinium sp. nov., Myxococcus landrumus sp. nov., Nannocystis bai.</title>
        <authorList>
            <person name="Ahearne A."/>
            <person name="Stevens C."/>
            <person name="Dowd S."/>
        </authorList>
    </citation>
    <scope>NUCLEOTIDE SEQUENCE [LARGE SCALE GENOMIC DNA]</scope>
    <source>
        <strain evidence="8 9">BB15-2</strain>
    </source>
</reference>
<feature type="transmembrane region" description="Helical" evidence="6">
    <location>
        <begin position="73"/>
        <end position="92"/>
    </location>
</feature>
<evidence type="ECO:0000256" key="3">
    <source>
        <dbReference type="ARBA" id="ARBA00022692"/>
    </source>
</evidence>
<proteinExistence type="inferred from homology"/>
<feature type="transmembrane region" description="Helical" evidence="6">
    <location>
        <begin position="98"/>
        <end position="119"/>
    </location>
</feature>
<evidence type="ECO:0000313" key="8">
    <source>
        <dbReference type="EMBL" id="MDC0723253.1"/>
    </source>
</evidence>
<feature type="domain" description="EamA" evidence="7">
    <location>
        <begin position="12"/>
        <end position="141"/>
    </location>
</feature>
<keyword evidence="3 6" id="KW-0812">Transmembrane</keyword>
<dbReference type="PANTHER" id="PTHR32322">
    <property type="entry name" value="INNER MEMBRANE TRANSPORTER"/>
    <property type="match status" value="1"/>
</dbReference>
<gene>
    <name evidence="8" type="ORF">POL25_40580</name>
</gene>
<keyword evidence="9" id="KW-1185">Reference proteome</keyword>
<dbReference type="RefSeq" id="WP_272091796.1">
    <property type="nucleotide sequence ID" value="NZ_JAQNDL010000005.1"/>
</dbReference>
<organism evidence="8 9">
    <name type="scientific">Nannocystis bainbridge</name>
    <dbReference type="NCBI Taxonomy" id="2995303"/>
    <lineage>
        <taxon>Bacteria</taxon>
        <taxon>Pseudomonadati</taxon>
        <taxon>Myxococcota</taxon>
        <taxon>Polyangia</taxon>
        <taxon>Nannocystales</taxon>
        <taxon>Nannocystaceae</taxon>
        <taxon>Nannocystis</taxon>
    </lineage>
</organism>
<dbReference type="EMBL" id="JAQNDL010000005">
    <property type="protein sequence ID" value="MDC0723253.1"/>
    <property type="molecule type" value="Genomic_DNA"/>
</dbReference>
<evidence type="ECO:0000256" key="4">
    <source>
        <dbReference type="ARBA" id="ARBA00022989"/>
    </source>
</evidence>
<comment type="similarity">
    <text evidence="2">Belongs to the EamA transporter family.</text>
</comment>
<name>A0ABT5ECU0_9BACT</name>
<dbReference type="InterPro" id="IPR037185">
    <property type="entry name" value="EmrE-like"/>
</dbReference>
<keyword evidence="5 6" id="KW-0472">Membrane</keyword>
<feature type="transmembrane region" description="Helical" evidence="6">
    <location>
        <begin position="203"/>
        <end position="224"/>
    </location>
</feature>
<dbReference type="SUPFAM" id="SSF103481">
    <property type="entry name" value="Multidrug resistance efflux transporter EmrE"/>
    <property type="match status" value="2"/>
</dbReference>
<evidence type="ECO:0000256" key="1">
    <source>
        <dbReference type="ARBA" id="ARBA00004141"/>
    </source>
</evidence>
<dbReference type="InterPro" id="IPR000620">
    <property type="entry name" value="EamA_dom"/>
</dbReference>
<comment type="subcellular location">
    <subcellularLocation>
        <location evidence="1">Membrane</location>
        <topology evidence="1">Multi-pass membrane protein</topology>
    </subcellularLocation>
</comment>
<accession>A0ABT5ECU0</accession>
<evidence type="ECO:0000256" key="2">
    <source>
        <dbReference type="ARBA" id="ARBA00007362"/>
    </source>
</evidence>
<evidence type="ECO:0000313" key="9">
    <source>
        <dbReference type="Proteomes" id="UP001221686"/>
    </source>
</evidence>
<evidence type="ECO:0000256" key="6">
    <source>
        <dbReference type="SAM" id="Phobius"/>
    </source>
</evidence>
<feature type="transmembrane region" description="Helical" evidence="6">
    <location>
        <begin position="265"/>
        <end position="286"/>
    </location>
</feature>
<feature type="transmembrane region" description="Helical" evidence="6">
    <location>
        <begin position="236"/>
        <end position="258"/>
    </location>
</feature>
<feature type="domain" description="EamA" evidence="7">
    <location>
        <begin position="173"/>
        <end position="306"/>
    </location>
</feature>
<feature type="transmembrane region" description="Helical" evidence="6">
    <location>
        <begin position="40"/>
        <end position="61"/>
    </location>
</feature>